<gene>
    <name evidence="10" type="ORF">EI97DRAFT_384273</name>
</gene>
<dbReference type="InterPro" id="IPR023418">
    <property type="entry name" value="Thyroxine_BS"/>
</dbReference>
<dbReference type="NCBIfam" id="TIGR02962">
    <property type="entry name" value="hdxy_isourate"/>
    <property type="match status" value="1"/>
</dbReference>
<dbReference type="PROSITE" id="PS00768">
    <property type="entry name" value="TRANSTHYRETIN_1"/>
    <property type="match status" value="1"/>
</dbReference>
<evidence type="ECO:0000259" key="9">
    <source>
        <dbReference type="Pfam" id="PF00576"/>
    </source>
</evidence>
<evidence type="ECO:0000313" key="11">
    <source>
        <dbReference type="Proteomes" id="UP000800097"/>
    </source>
</evidence>
<dbReference type="AlphaFoldDB" id="A0A6A6J939"/>
<dbReference type="CDD" id="cd05822">
    <property type="entry name" value="TLP_HIUase"/>
    <property type="match status" value="1"/>
</dbReference>
<evidence type="ECO:0000256" key="4">
    <source>
        <dbReference type="ARBA" id="ARBA00011881"/>
    </source>
</evidence>
<evidence type="ECO:0000256" key="7">
    <source>
        <dbReference type="RuleBase" id="RU361270"/>
    </source>
</evidence>
<proteinExistence type="inferred from homology"/>
<evidence type="ECO:0000256" key="8">
    <source>
        <dbReference type="SAM" id="MobiDB-lite"/>
    </source>
</evidence>
<dbReference type="InterPro" id="IPR036817">
    <property type="entry name" value="Transthyretin/HIU_hydrolase_sf"/>
</dbReference>
<dbReference type="RefSeq" id="XP_033650630.1">
    <property type="nucleotide sequence ID" value="XM_033795962.1"/>
</dbReference>
<protein>
    <recommendedName>
        <fullName evidence="7">5-hydroxyisourate hydrolase</fullName>
        <shortName evidence="7">HIU hydrolase</shortName>
        <shortName evidence="7">HIUHase</shortName>
        <ecNumber evidence="7">3.5.2.17</ecNumber>
    </recommendedName>
</protein>
<comment type="function">
    <text evidence="2">Catalyzes the hydrolysis of 5-hydroxyisourate (HIU) to 2-oxo-4-hydroxy-4-carboxy-5-ureidoimidazoline (OHCU).</text>
</comment>
<name>A0A6A6J939_WESOR</name>
<dbReference type="GO" id="GO:0033971">
    <property type="term" value="F:hydroxyisourate hydrolase activity"/>
    <property type="evidence" value="ECO:0007669"/>
    <property type="project" value="UniProtKB-EC"/>
</dbReference>
<feature type="domain" description="Transthyretin/hydroxyisourate hydrolase" evidence="9">
    <location>
        <begin position="10"/>
        <end position="143"/>
    </location>
</feature>
<organism evidence="10 11">
    <name type="scientific">Westerdykella ornata</name>
    <dbReference type="NCBI Taxonomy" id="318751"/>
    <lineage>
        <taxon>Eukaryota</taxon>
        <taxon>Fungi</taxon>
        <taxon>Dikarya</taxon>
        <taxon>Ascomycota</taxon>
        <taxon>Pezizomycotina</taxon>
        <taxon>Dothideomycetes</taxon>
        <taxon>Pleosporomycetidae</taxon>
        <taxon>Pleosporales</taxon>
        <taxon>Sporormiaceae</taxon>
        <taxon>Westerdykella</taxon>
    </lineage>
</organism>
<dbReference type="EMBL" id="ML986513">
    <property type="protein sequence ID" value="KAF2273091.1"/>
    <property type="molecule type" value="Genomic_DNA"/>
</dbReference>
<dbReference type="EC" id="3.5.2.17" evidence="7"/>
<dbReference type="Pfam" id="PF00576">
    <property type="entry name" value="Transthyretin"/>
    <property type="match status" value="1"/>
</dbReference>
<comment type="subunit">
    <text evidence="4 7">Homotetramer.</text>
</comment>
<dbReference type="PANTHER" id="PTHR10395">
    <property type="entry name" value="URICASE AND TRANSTHYRETIN-RELATED"/>
    <property type="match status" value="1"/>
</dbReference>
<sequence length="144" mass="15921">MSTTETKPPITCHVLDTTVGRPAPSIPVLLTLHNPPPSLSSNPLTFSAQTNSDGRVTSWTPTSPFSASSVENVFQSEEGGEQMWSLRFDTEGYFGGRGVDTFFPEVEVRFRIKECQRGLRGGRREHFHVPVLLGPFGYTTYRGS</sequence>
<dbReference type="GeneID" id="54549137"/>
<keyword evidence="5 7" id="KW-0659">Purine metabolism</keyword>
<accession>A0A6A6J939</accession>
<evidence type="ECO:0000256" key="2">
    <source>
        <dbReference type="ARBA" id="ARBA00002704"/>
    </source>
</evidence>
<keyword evidence="11" id="KW-1185">Reference proteome</keyword>
<evidence type="ECO:0000256" key="6">
    <source>
        <dbReference type="ARBA" id="ARBA00022801"/>
    </source>
</evidence>
<dbReference type="InterPro" id="IPR014306">
    <property type="entry name" value="Hydroxyisourate_hydrolase"/>
</dbReference>
<keyword evidence="6 7" id="KW-0378">Hydrolase</keyword>
<evidence type="ECO:0000256" key="1">
    <source>
        <dbReference type="ARBA" id="ARBA00001043"/>
    </source>
</evidence>
<dbReference type="OrthoDB" id="10265230at2759"/>
<dbReference type="SUPFAM" id="SSF49472">
    <property type="entry name" value="Transthyretin (synonym: prealbumin)"/>
    <property type="match status" value="1"/>
</dbReference>
<feature type="compositionally biased region" description="Polar residues" evidence="8">
    <location>
        <begin position="48"/>
        <end position="62"/>
    </location>
</feature>
<dbReference type="PANTHER" id="PTHR10395:SF7">
    <property type="entry name" value="5-HYDROXYISOURATE HYDROLASE"/>
    <property type="match status" value="1"/>
</dbReference>
<evidence type="ECO:0000256" key="5">
    <source>
        <dbReference type="ARBA" id="ARBA00022631"/>
    </source>
</evidence>
<comment type="similarity">
    <text evidence="3 7">Belongs to the transthyretin family. 5-hydroxyisourate hydrolase subfamily.</text>
</comment>
<dbReference type="Gene3D" id="2.60.40.180">
    <property type="entry name" value="Transthyretin/hydroxyisourate hydrolase domain"/>
    <property type="match status" value="1"/>
</dbReference>
<dbReference type="Proteomes" id="UP000800097">
    <property type="component" value="Unassembled WGS sequence"/>
</dbReference>
<comment type="catalytic activity">
    <reaction evidence="1 7">
        <text>5-hydroxyisourate + H2O = 5-hydroxy-2-oxo-4-ureido-2,5-dihydro-1H-imidazole-5-carboxylate + H(+)</text>
        <dbReference type="Rhea" id="RHEA:23736"/>
        <dbReference type="ChEBI" id="CHEBI:15377"/>
        <dbReference type="ChEBI" id="CHEBI:15378"/>
        <dbReference type="ChEBI" id="CHEBI:18072"/>
        <dbReference type="ChEBI" id="CHEBI:58639"/>
        <dbReference type="EC" id="3.5.2.17"/>
    </reaction>
</comment>
<dbReference type="InterPro" id="IPR023416">
    <property type="entry name" value="Transthyretin/HIU_hydrolase_d"/>
</dbReference>
<evidence type="ECO:0000256" key="3">
    <source>
        <dbReference type="ARBA" id="ARBA00009850"/>
    </source>
</evidence>
<evidence type="ECO:0000313" key="10">
    <source>
        <dbReference type="EMBL" id="KAF2273091.1"/>
    </source>
</evidence>
<feature type="region of interest" description="Disordered" evidence="8">
    <location>
        <begin position="39"/>
        <end position="62"/>
    </location>
</feature>
<dbReference type="GO" id="GO:0006144">
    <property type="term" value="P:purine nucleobase metabolic process"/>
    <property type="evidence" value="ECO:0007669"/>
    <property type="project" value="UniProtKB-KW"/>
</dbReference>
<reference evidence="10" key="1">
    <citation type="journal article" date="2020" name="Stud. Mycol.">
        <title>101 Dothideomycetes genomes: a test case for predicting lifestyles and emergence of pathogens.</title>
        <authorList>
            <person name="Haridas S."/>
            <person name="Albert R."/>
            <person name="Binder M."/>
            <person name="Bloem J."/>
            <person name="Labutti K."/>
            <person name="Salamov A."/>
            <person name="Andreopoulos B."/>
            <person name="Baker S."/>
            <person name="Barry K."/>
            <person name="Bills G."/>
            <person name="Bluhm B."/>
            <person name="Cannon C."/>
            <person name="Castanera R."/>
            <person name="Culley D."/>
            <person name="Daum C."/>
            <person name="Ezra D."/>
            <person name="Gonzalez J."/>
            <person name="Henrissat B."/>
            <person name="Kuo A."/>
            <person name="Liang C."/>
            <person name="Lipzen A."/>
            <person name="Lutzoni F."/>
            <person name="Magnuson J."/>
            <person name="Mondo S."/>
            <person name="Nolan M."/>
            <person name="Ohm R."/>
            <person name="Pangilinan J."/>
            <person name="Park H.-J."/>
            <person name="Ramirez L."/>
            <person name="Alfaro M."/>
            <person name="Sun H."/>
            <person name="Tritt A."/>
            <person name="Yoshinaga Y."/>
            <person name="Zwiers L.-H."/>
            <person name="Turgeon B."/>
            <person name="Goodwin S."/>
            <person name="Spatafora J."/>
            <person name="Crous P."/>
            <person name="Grigoriev I."/>
        </authorList>
    </citation>
    <scope>NUCLEOTIDE SEQUENCE</scope>
    <source>
        <strain evidence="10">CBS 379.55</strain>
    </source>
</reference>